<name>A0A0K0DNE1_ANGCA</name>
<reference evidence="2" key="2">
    <citation type="submission" date="2016-04" db="UniProtKB">
        <authorList>
            <consortium name="WormBaseParasite"/>
        </authorList>
    </citation>
    <scope>IDENTIFICATION</scope>
</reference>
<reference evidence="1" key="1">
    <citation type="submission" date="2012-09" db="EMBL/GenBank/DDBJ databases">
        <authorList>
            <person name="Martin A.A."/>
        </authorList>
    </citation>
    <scope>NUCLEOTIDE SEQUENCE</scope>
</reference>
<protein>
    <submittedName>
        <fullName evidence="2">Uncharacterized protein</fullName>
    </submittedName>
</protein>
<proteinExistence type="predicted"/>
<evidence type="ECO:0000313" key="2">
    <source>
        <dbReference type="WBParaSite" id="ACAC_0001327601-mRNA-1"/>
    </source>
</evidence>
<keyword evidence="1" id="KW-1185">Reference proteome</keyword>
<organism evidence="1 2">
    <name type="scientific">Angiostrongylus cantonensis</name>
    <name type="common">Rat lungworm</name>
    <dbReference type="NCBI Taxonomy" id="6313"/>
    <lineage>
        <taxon>Eukaryota</taxon>
        <taxon>Metazoa</taxon>
        <taxon>Ecdysozoa</taxon>
        <taxon>Nematoda</taxon>
        <taxon>Chromadorea</taxon>
        <taxon>Rhabditida</taxon>
        <taxon>Rhabditina</taxon>
        <taxon>Rhabditomorpha</taxon>
        <taxon>Strongyloidea</taxon>
        <taxon>Metastrongylidae</taxon>
        <taxon>Angiostrongylus</taxon>
    </lineage>
</organism>
<sequence length="86" mass="9597">MRLASATILEQDHHHGLRLREKATNDMCAGVRTTREDGPSKYPSMQSAICDSVRLFFLGGRQMKKAALKKAILPNVSYDCVVCVLF</sequence>
<evidence type="ECO:0000313" key="1">
    <source>
        <dbReference type="Proteomes" id="UP000035642"/>
    </source>
</evidence>
<dbReference type="WBParaSite" id="ACAC_0001327601-mRNA-1">
    <property type="protein sequence ID" value="ACAC_0001327601-mRNA-1"/>
    <property type="gene ID" value="ACAC_0001327601"/>
</dbReference>
<dbReference type="Proteomes" id="UP000035642">
    <property type="component" value="Unassembled WGS sequence"/>
</dbReference>
<dbReference type="AlphaFoldDB" id="A0A0K0DNE1"/>
<accession>A0A0K0DNE1</accession>